<evidence type="ECO:0000256" key="6">
    <source>
        <dbReference type="ARBA" id="ARBA00023163"/>
    </source>
</evidence>
<comment type="subunit">
    <text evidence="7">Monomer. Binds directly to the core enzyme of the DNA-dependent RNA polymerase and to nascent RNA.</text>
</comment>
<dbReference type="Gene3D" id="3.30.1480.10">
    <property type="entry name" value="NusA, N-terminal domain"/>
    <property type="match status" value="1"/>
</dbReference>
<dbReference type="SUPFAM" id="SSF69705">
    <property type="entry name" value="Transcription factor NusA, N-terminal domain"/>
    <property type="match status" value="1"/>
</dbReference>
<dbReference type="GO" id="GO:0031564">
    <property type="term" value="P:transcription antitermination"/>
    <property type="evidence" value="ECO:0007669"/>
    <property type="project" value="UniProtKB-UniRule"/>
</dbReference>
<dbReference type="CDD" id="cd22529">
    <property type="entry name" value="KH-II_NusA_rpt2"/>
    <property type="match status" value="1"/>
</dbReference>
<dbReference type="HAMAP" id="MF_00945_B">
    <property type="entry name" value="NusA_B"/>
    <property type="match status" value="1"/>
</dbReference>
<dbReference type="Pfam" id="PF00575">
    <property type="entry name" value="S1"/>
    <property type="match status" value="1"/>
</dbReference>
<dbReference type="Gene3D" id="2.40.50.140">
    <property type="entry name" value="Nucleic acid-binding proteins"/>
    <property type="match status" value="1"/>
</dbReference>
<dbReference type="InterPro" id="IPR025249">
    <property type="entry name" value="TF_NusA_KH_1st"/>
</dbReference>
<keyword evidence="2 7" id="KW-0963">Cytoplasm</keyword>
<dbReference type="PANTHER" id="PTHR22648:SF0">
    <property type="entry name" value="TRANSCRIPTION TERMINATION_ANTITERMINATION PROTEIN NUSA"/>
    <property type="match status" value="1"/>
</dbReference>
<sequence length="435" mass="48584">MLDTKQFISAIKQIAEEKGVPEDKVVETIEAAIAAAYKKDYGEKGQIIRAKLNQETGDVKITQVKYVIEAVDEDDNIVGEVPDRPDLIDFVPEREREPAPVVNKEVKTNAEDDTKKIKTDTGEEAEIDDGKVKFNPEKYITLEEAKKINKKIKVGEELIIDRESKTEFGRIAAQTAKQVIIQRLREVEREAILSDFKGKENEVVSGAVQRIEGRMVYVDLGRTNGLLIPTEQLYHDNYRIGQRLRFLVLRVEETNRGPVILLSRTHPKLVLKLFEFEVPEIDSGTVEVKSIAREAGSRSKIAVSSKEDGVDPIGSLVGQKGVRVQTVINELGGEKIDIIEWSEDSDKFIANALSPAKIINIKILDENRKHALAEVADDQFSLAIGKRGQNVRLAAKLTGWKIDVRAPQAKLTAEEAEVGNVEDSVKKDVVEEETK</sequence>
<proteinExistence type="inferred from homology"/>
<dbReference type="GO" id="GO:0003700">
    <property type="term" value="F:DNA-binding transcription factor activity"/>
    <property type="evidence" value="ECO:0007669"/>
    <property type="project" value="InterPro"/>
</dbReference>
<evidence type="ECO:0000256" key="2">
    <source>
        <dbReference type="ARBA" id="ARBA00022490"/>
    </source>
</evidence>
<keyword evidence="1 7" id="KW-0806">Transcription termination</keyword>
<gene>
    <name evidence="7" type="primary">nusA</name>
    <name evidence="9" type="ORF">A3J50_03045</name>
</gene>
<evidence type="ECO:0000259" key="8">
    <source>
        <dbReference type="PROSITE" id="PS50126"/>
    </source>
</evidence>
<organism evidence="9 10">
    <name type="scientific">Candidatus Woykebacteria bacterium RIFCSPHIGHO2_02_FULL_43_16b</name>
    <dbReference type="NCBI Taxonomy" id="1802601"/>
    <lineage>
        <taxon>Bacteria</taxon>
        <taxon>Candidatus Woykeibacteriota</taxon>
    </lineage>
</organism>
<reference evidence="9 10" key="1">
    <citation type="journal article" date="2016" name="Nat. Commun.">
        <title>Thousands of microbial genomes shed light on interconnected biogeochemical processes in an aquifer system.</title>
        <authorList>
            <person name="Anantharaman K."/>
            <person name="Brown C.T."/>
            <person name="Hug L.A."/>
            <person name="Sharon I."/>
            <person name="Castelle C.J."/>
            <person name="Probst A.J."/>
            <person name="Thomas B.C."/>
            <person name="Singh A."/>
            <person name="Wilkins M.J."/>
            <person name="Karaoz U."/>
            <person name="Brodie E.L."/>
            <person name="Williams K.H."/>
            <person name="Hubbard S.S."/>
            <person name="Banfield J.F."/>
        </authorList>
    </citation>
    <scope>NUCLEOTIDE SEQUENCE [LARGE SCALE GENOMIC DNA]</scope>
</reference>
<dbReference type="Pfam" id="PF26594">
    <property type="entry name" value="KH_NusA_2nd"/>
    <property type="match status" value="1"/>
</dbReference>
<comment type="subcellular location">
    <subcellularLocation>
        <location evidence="7">Cytoplasm</location>
    </subcellularLocation>
</comment>
<dbReference type="InterPro" id="IPR030842">
    <property type="entry name" value="TF_NusA_bacterial"/>
</dbReference>
<dbReference type="GO" id="GO:0003723">
    <property type="term" value="F:RNA binding"/>
    <property type="evidence" value="ECO:0007669"/>
    <property type="project" value="UniProtKB-UniRule"/>
</dbReference>
<dbReference type="FunFam" id="3.30.300.20:FF:000005">
    <property type="entry name" value="Transcription termination/antitermination protein NusA"/>
    <property type="match status" value="1"/>
</dbReference>
<dbReference type="EMBL" id="MHCX01000040">
    <property type="protein sequence ID" value="OGY28863.1"/>
    <property type="molecule type" value="Genomic_DNA"/>
</dbReference>
<dbReference type="Pfam" id="PF13184">
    <property type="entry name" value="KH_NusA_1st"/>
    <property type="match status" value="1"/>
</dbReference>
<keyword evidence="4 7" id="KW-0694">RNA-binding</keyword>
<accession>A0A1G1WMG1</accession>
<evidence type="ECO:0000256" key="1">
    <source>
        <dbReference type="ARBA" id="ARBA00022472"/>
    </source>
</evidence>
<keyword evidence="5 7" id="KW-0805">Transcription regulation</keyword>
<keyword evidence="6 7" id="KW-0804">Transcription</keyword>
<dbReference type="PANTHER" id="PTHR22648">
    <property type="entry name" value="TRANSCRIPTION TERMINATION FACTOR NUSA"/>
    <property type="match status" value="1"/>
</dbReference>
<dbReference type="CDD" id="cd04455">
    <property type="entry name" value="S1_NusA"/>
    <property type="match status" value="1"/>
</dbReference>
<keyword evidence="3 7" id="KW-0889">Transcription antitermination</keyword>
<dbReference type="SUPFAM" id="SSF54814">
    <property type="entry name" value="Prokaryotic type KH domain (KH-domain type II)"/>
    <property type="match status" value="2"/>
</dbReference>
<dbReference type="SUPFAM" id="SSF50249">
    <property type="entry name" value="Nucleic acid-binding proteins"/>
    <property type="match status" value="1"/>
</dbReference>
<dbReference type="NCBIfam" id="TIGR01953">
    <property type="entry name" value="NusA"/>
    <property type="match status" value="1"/>
</dbReference>
<evidence type="ECO:0000313" key="9">
    <source>
        <dbReference type="EMBL" id="OGY28863.1"/>
    </source>
</evidence>
<feature type="domain" description="S1 motif" evidence="8">
    <location>
        <begin position="201"/>
        <end position="264"/>
    </location>
</feature>
<dbReference type="InterPro" id="IPR013735">
    <property type="entry name" value="TF_NusA_N"/>
</dbReference>
<dbReference type="GO" id="GO:0006353">
    <property type="term" value="P:DNA-templated transcription termination"/>
    <property type="evidence" value="ECO:0007669"/>
    <property type="project" value="UniProtKB-UniRule"/>
</dbReference>
<dbReference type="Gene3D" id="3.30.300.20">
    <property type="match status" value="2"/>
</dbReference>
<dbReference type="InterPro" id="IPR058582">
    <property type="entry name" value="KH_NusA_2nd"/>
</dbReference>
<dbReference type="InterPro" id="IPR003029">
    <property type="entry name" value="S1_domain"/>
</dbReference>
<dbReference type="InterPro" id="IPR012340">
    <property type="entry name" value="NA-bd_OB-fold"/>
</dbReference>
<dbReference type="AlphaFoldDB" id="A0A1G1WMG1"/>
<protein>
    <recommendedName>
        <fullName evidence="7">Transcription termination/antitermination protein NusA</fullName>
    </recommendedName>
</protein>
<dbReference type="InterPro" id="IPR010213">
    <property type="entry name" value="TF_NusA"/>
</dbReference>
<evidence type="ECO:0000313" key="10">
    <source>
        <dbReference type="Proteomes" id="UP000177821"/>
    </source>
</evidence>
<dbReference type="PROSITE" id="PS50126">
    <property type="entry name" value="S1"/>
    <property type="match status" value="1"/>
</dbReference>
<comment type="caution">
    <text evidence="9">The sequence shown here is derived from an EMBL/GenBank/DDBJ whole genome shotgun (WGS) entry which is preliminary data.</text>
</comment>
<comment type="function">
    <text evidence="7">Participates in both transcription termination and antitermination.</text>
</comment>
<evidence type="ECO:0000256" key="5">
    <source>
        <dbReference type="ARBA" id="ARBA00023015"/>
    </source>
</evidence>
<name>A0A1G1WMG1_9BACT</name>
<dbReference type="Pfam" id="PF08529">
    <property type="entry name" value="NusA_N"/>
    <property type="match status" value="1"/>
</dbReference>
<evidence type="ECO:0000256" key="3">
    <source>
        <dbReference type="ARBA" id="ARBA00022814"/>
    </source>
</evidence>
<dbReference type="FunFam" id="3.30.300.20:FF:000002">
    <property type="entry name" value="Transcription termination/antitermination protein NusA"/>
    <property type="match status" value="1"/>
</dbReference>
<comment type="similarity">
    <text evidence="7">Belongs to the NusA family.</text>
</comment>
<evidence type="ECO:0000256" key="7">
    <source>
        <dbReference type="HAMAP-Rule" id="MF_00945"/>
    </source>
</evidence>
<dbReference type="InterPro" id="IPR009019">
    <property type="entry name" value="KH_sf_prok-type"/>
</dbReference>
<dbReference type="SMART" id="SM00316">
    <property type="entry name" value="S1"/>
    <property type="match status" value="1"/>
</dbReference>
<dbReference type="Proteomes" id="UP000177821">
    <property type="component" value="Unassembled WGS sequence"/>
</dbReference>
<evidence type="ECO:0000256" key="4">
    <source>
        <dbReference type="ARBA" id="ARBA00022884"/>
    </source>
</evidence>
<dbReference type="InterPro" id="IPR015946">
    <property type="entry name" value="KH_dom-like_a/b"/>
</dbReference>
<dbReference type="InterPro" id="IPR036555">
    <property type="entry name" value="NusA_N_sf"/>
</dbReference>
<dbReference type="CDD" id="cd02134">
    <property type="entry name" value="KH-II_NusA_rpt1"/>
    <property type="match status" value="1"/>
</dbReference>
<dbReference type="GO" id="GO:0005829">
    <property type="term" value="C:cytosol"/>
    <property type="evidence" value="ECO:0007669"/>
    <property type="project" value="TreeGrafter"/>
</dbReference>